<feature type="non-terminal residue" evidence="2">
    <location>
        <position position="1"/>
    </location>
</feature>
<dbReference type="Proteomes" id="UP001054857">
    <property type="component" value="Unassembled WGS sequence"/>
</dbReference>
<name>A0AAD3DJC2_9CHLO</name>
<comment type="caution">
    <text evidence="2">The sequence shown here is derived from an EMBL/GenBank/DDBJ whole genome shotgun (WGS) entry which is preliminary data.</text>
</comment>
<dbReference type="EMBL" id="BMAR01000003">
    <property type="protein sequence ID" value="GFR42264.1"/>
    <property type="molecule type" value="Genomic_DNA"/>
</dbReference>
<dbReference type="AlphaFoldDB" id="A0AAD3DJC2"/>
<feature type="compositionally biased region" description="Low complexity" evidence="1">
    <location>
        <begin position="129"/>
        <end position="151"/>
    </location>
</feature>
<evidence type="ECO:0000313" key="3">
    <source>
        <dbReference type="Proteomes" id="UP001054857"/>
    </source>
</evidence>
<feature type="region of interest" description="Disordered" evidence="1">
    <location>
        <begin position="33"/>
        <end position="58"/>
    </location>
</feature>
<protein>
    <submittedName>
        <fullName evidence="2">Uncharacterized protein</fullName>
    </submittedName>
</protein>
<feature type="region of interest" description="Disordered" evidence="1">
    <location>
        <begin position="107"/>
        <end position="151"/>
    </location>
</feature>
<reference evidence="2 3" key="1">
    <citation type="journal article" date="2021" name="Sci. Rep.">
        <title>Genome sequencing of the multicellular alga Astrephomene provides insights into convergent evolution of germ-soma differentiation.</title>
        <authorList>
            <person name="Yamashita S."/>
            <person name="Yamamoto K."/>
            <person name="Matsuzaki R."/>
            <person name="Suzuki S."/>
            <person name="Yamaguchi H."/>
            <person name="Hirooka S."/>
            <person name="Minakuchi Y."/>
            <person name="Miyagishima S."/>
            <person name="Kawachi M."/>
            <person name="Toyoda A."/>
            <person name="Nozaki H."/>
        </authorList>
    </citation>
    <scope>NUCLEOTIDE SEQUENCE [LARGE SCALE GENOMIC DNA]</scope>
    <source>
        <strain evidence="2 3">NIES-4017</strain>
    </source>
</reference>
<accession>A0AAD3DJC2</accession>
<sequence>NSGSSRSSSSRLVVSELQRLQWPGVSALVECRYSSSSSSSSGGASDSEGHEEGGQQQQEEHVLLVGLSYNVNGSFAAKSAVFKWDSSKRQFTLWQMLGTSGAHGGRCFTVGHTQQQHPASSGRGGSSGSGSSRHGNGVKSSAGGAVAASKTSGEGGAATLFLAIAESRSVNSSVWRLDPTDDLFVLHQNVPTVGAHDVQHMGLAVPSASSSSHSFSAAIASGTAAGTANQHSGSMWGSAVDVLVFANRGADELCSPSQSSPVLVWHPQRRRFESSSAHLAGMQCATGLATGT</sequence>
<proteinExistence type="predicted"/>
<gene>
    <name evidence="2" type="ORF">Agub_g3161</name>
</gene>
<feature type="non-terminal residue" evidence="2">
    <location>
        <position position="292"/>
    </location>
</feature>
<feature type="compositionally biased region" description="Basic and acidic residues" evidence="1">
    <location>
        <begin position="47"/>
        <end position="58"/>
    </location>
</feature>
<evidence type="ECO:0000256" key="1">
    <source>
        <dbReference type="SAM" id="MobiDB-lite"/>
    </source>
</evidence>
<feature type="compositionally biased region" description="Low complexity" evidence="1">
    <location>
        <begin position="34"/>
        <end position="46"/>
    </location>
</feature>
<organism evidence="2 3">
    <name type="scientific">Astrephomene gubernaculifera</name>
    <dbReference type="NCBI Taxonomy" id="47775"/>
    <lineage>
        <taxon>Eukaryota</taxon>
        <taxon>Viridiplantae</taxon>
        <taxon>Chlorophyta</taxon>
        <taxon>core chlorophytes</taxon>
        <taxon>Chlorophyceae</taxon>
        <taxon>CS clade</taxon>
        <taxon>Chlamydomonadales</taxon>
        <taxon>Astrephomenaceae</taxon>
        <taxon>Astrephomene</taxon>
    </lineage>
</organism>
<evidence type="ECO:0000313" key="2">
    <source>
        <dbReference type="EMBL" id="GFR42264.1"/>
    </source>
</evidence>
<keyword evidence="3" id="KW-1185">Reference proteome</keyword>